<evidence type="ECO:0000313" key="4">
    <source>
        <dbReference type="Proteomes" id="UP000722336"/>
    </source>
</evidence>
<feature type="transmembrane region" description="Helical" evidence="2">
    <location>
        <begin position="374"/>
        <end position="401"/>
    </location>
</feature>
<keyword evidence="4" id="KW-1185">Reference proteome</keyword>
<evidence type="ECO:0000256" key="1">
    <source>
        <dbReference type="SAM" id="Coils"/>
    </source>
</evidence>
<dbReference type="InterPro" id="IPR022134">
    <property type="entry name" value="DUF3667"/>
</dbReference>
<gene>
    <name evidence="3" type="ORF">KCG44_00525</name>
</gene>
<keyword evidence="2" id="KW-0812">Transmembrane</keyword>
<evidence type="ECO:0000313" key="3">
    <source>
        <dbReference type="EMBL" id="MBV7255260.1"/>
    </source>
</evidence>
<reference evidence="3 4" key="1">
    <citation type="submission" date="2021-04" db="EMBL/GenBank/DDBJ databases">
        <authorList>
            <person name="Pira H."/>
            <person name="Risdian C."/>
            <person name="Wink J."/>
        </authorList>
    </citation>
    <scope>NUCLEOTIDE SEQUENCE [LARGE SCALE GENOMIC DNA]</scope>
    <source>
        <strain evidence="3 4">WHA3</strain>
    </source>
</reference>
<evidence type="ECO:0000256" key="2">
    <source>
        <dbReference type="SAM" id="Phobius"/>
    </source>
</evidence>
<keyword evidence="2" id="KW-0472">Membrane</keyword>
<feature type="transmembrane region" description="Helical" evidence="2">
    <location>
        <begin position="287"/>
        <end position="305"/>
    </location>
</feature>
<sequence length="402" mass="44252">MDVQEAAGAIFGAGIASRFTGRSKGRHAAHSGEHHGDCQNCGTPTPGHYCPECGQHAHVHRSVGHVLHELVHGVLHLDGKFWRTLPMMIFRPGRLTRNYIDGKRARYVAPFGMFLFTIFAVYFTFAFVSPDDLFPDDIAEIRASMDADLDTPGQQMTLEDARDQRDALQVEIDQLKKDSETGGISGIGPTVSALVALERTAEAFDTAIAEAETRDIADGETRMVDVEVDAAGMITDIGSVLKQQGDAGGFTVSGGGEDWKWIDEPLQRMFKDPEHAAYRIKQSAYKFSFLLLPLSLPFVWLLFFWRRDIHLYDHTVFILYGLSFASLLGIALWVAGVAGWIAWGLGIPLAILAHQVHMFVQLKGTYRLGLFGALVRTFLLTMAAGIVLLLYSLIVVGLGAFI</sequence>
<name>A0ABS6SA51_9SPHN</name>
<accession>A0ABS6SA51</accession>
<feature type="transmembrane region" description="Helical" evidence="2">
    <location>
        <begin position="107"/>
        <end position="128"/>
    </location>
</feature>
<comment type="caution">
    <text evidence="3">The sequence shown here is derived from an EMBL/GenBank/DDBJ whole genome shotgun (WGS) entry which is preliminary data.</text>
</comment>
<keyword evidence="2" id="KW-1133">Transmembrane helix</keyword>
<dbReference type="EMBL" id="JAGSPA010000001">
    <property type="protein sequence ID" value="MBV7255260.1"/>
    <property type="molecule type" value="Genomic_DNA"/>
</dbReference>
<dbReference type="Proteomes" id="UP000722336">
    <property type="component" value="Unassembled WGS sequence"/>
</dbReference>
<organism evidence="3 4">
    <name type="scientific">Pacificimonas pallii</name>
    <dbReference type="NCBI Taxonomy" id="2827236"/>
    <lineage>
        <taxon>Bacteria</taxon>
        <taxon>Pseudomonadati</taxon>
        <taxon>Pseudomonadota</taxon>
        <taxon>Alphaproteobacteria</taxon>
        <taxon>Sphingomonadales</taxon>
        <taxon>Sphingosinicellaceae</taxon>
        <taxon>Pacificimonas</taxon>
    </lineage>
</organism>
<feature type="transmembrane region" description="Helical" evidence="2">
    <location>
        <begin position="317"/>
        <end position="335"/>
    </location>
</feature>
<feature type="coiled-coil region" evidence="1">
    <location>
        <begin position="158"/>
        <end position="214"/>
    </location>
</feature>
<protein>
    <submittedName>
        <fullName evidence="3">DUF3667 domain-containing protein</fullName>
    </submittedName>
</protein>
<proteinExistence type="predicted"/>
<dbReference type="RefSeq" id="WP_218443534.1">
    <property type="nucleotide sequence ID" value="NZ_JAGSPA010000001.1"/>
</dbReference>
<dbReference type="Pfam" id="PF12412">
    <property type="entry name" value="DUF3667"/>
    <property type="match status" value="1"/>
</dbReference>
<keyword evidence="1" id="KW-0175">Coiled coil</keyword>